<dbReference type="Gene3D" id="1.20.120.1780">
    <property type="entry name" value="UbiA prenyltransferase"/>
    <property type="match status" value="1"/>
</dbReference>
<feature type="transmembrane region" description="Helical" evidence="6">
    <location>
        <begin position="130"/>
        <end position="154"/>
    </location>
</feature>
<evidence type="ECO:0000313" key="8">
    <source>
        <dbReference type="Proteomes" id="UP001178507"/>
    </source>
</evidence>
<keyword evidence="2" id="KW-0808">Transferase</keyword>
<dbReference type="CDD" id="cd13962">
    <property type="entry name" value="PT_UbiA_UBIAD1"/>
    <property type="match status" value="1"/>
</dbReference>
<keyword evidence="4 6" id="KW-1133">Transmembrane helix</keyword>
<dbReference type="PANTHER" id="PTHR13929">
    <property type="entry name" value="1,4-DIHYDROXY-2-NAPHTHOATE OCTAPRENYLTRANSFERASE"/>
    <property type="match status" value="1"/>
</dbReference>
<proteinExistence type="predicted"/>
<keyword evidence="5 6" id="KW-0472">Membrane</keyword>
<evidence type="ECO:0000256" key="4">
    <source>
        <dbReference type="ARBA" id="ARBA00022989"/>
    </source>
</evidence>
<feature type="transmembrane region" description="Helical" evidence="6">
    <location>
        <begin position="90"/>
        <end position="110"/>
    </location>
</feature>
<dbReference type="GO" id="GO:0009234">
    <property type="term" value="P:menaquinone biosynthetic process"/>
    <property type="evidence" value="ECO:0007669"/>
    <property type="project" value="TreeGrafter"/>
</dbReference>
<dbReference type="Pfam" id="PF01040">
    <property type="entry name" value="UbiA"/>
    <property type="match status" value="1"/>
</dbReference>
<dbReference type="Proteomes" id="UP001178507">
    <property type="component" value="Unassembled WGS sequence"/>
</dbReference>
<comment type="subcellular location">
    <subcellularLocation>
        <location evidence="1">Membrane</location>
        <topology evidence="1">Multi-pass membrane protein</topology>
    </subcellularLocation>
</comment>
<dbReference type="AlphaFoldDB" id="A0AA36I1J6"/>
<protein>
    <submittedName>
        <fullName evidence="7">Uncharacterized protein</fullName>
    </submittedName>
</protein>
<evidence type="ECO:0000256" key="6">
    <source>
        <dbReference type="SAM" id="Phobius"/>
    </source>
</evidence>
<dbReference type="InterPro" id="IPR000537">
    <property type="entry name" value="UbiA_prenyltransferase"/>
</dbReference>
<accession>A0AA36I1J6</accession>
<evidence type="ECO:0000256" key="3">
    <source>
        <dbReference type="ARBA" id="ARBA00022692"/>
    </source>
</evidence>
<keyword evidence="3 6" id="KW-0812">Transmembrane</keyword>
<dbReference type="EMBL" id="CAUJNA010000619">
    <property type="protein sequence ID" value="CAJ1379333.1"/>
    <property type="molecule type" value="Genomic_DNA"/>
</dbReference>
<feature type="transmembrane region" description="Helical" evidence="6">
    <location>
        <begin position="330"/>
        <end position="349"/>
    </location>
</feature>
<comment type="caution">
    <text evidence="7">The sequence shown here is derived from an EMBL/GenBank/DDBJ whole genome shotgun (WGS) entry which is preliminary data.</text>
</comment>
<sequence length="556" mass="60689">MRPKARLGRQAWQEAVSFLYGPRARPSIASYTSVTSACSKSLKWALAASLLEEAQRSLDRSQWREDAAAAAPTRQSVRPSLLKNRVAKDLLARFAFVGIFIVENVLHAVHFEFEVDNMVLPAVAPLPREFAVSLHLVHIIFGLFGAVFVLVSGFDTAGHTALTKGTSMMLVFMGTITWTWWINRQGVLYWHLDEYPFWDTRCSADKRNRTVHILKNISIVGALTIYQQLAKYEAQDIGGPPSFLEGLVTALRPWTFAAILGPQLVLLAALRCLLHFELPGYVTVFALILSLIAVQATANLVNSYMDFKKGIDKAETAGDRTLVDNLVSPFTLKALTAFSLSCWLSFFLWSVSTNFSSTVLGWATAGTVLALGYTAGPAPLKYLGLGDLTVLICFGPGVIAYSSAVLIGSVPWGGLIFTLPPALYVVAILHANNYRDIDMDSQAGARTVAVVLGPKASLIYYYALLLGSHALALFAGWSYGCHGTAATLFVLPQSLWLCFRIHRPALLRDQDEETAKTMMMFSVALAVGIITMPQTIAALPMAVSGLVVFVLKVFAD</sequence>
<dbReference type="GO" id="GO:0042371">
    <property type="term" value="P:vitamin K biosynthetic process"/>
    <property type="evidence" value="ECO:0007669"/>
    <property type="project" value="TreeGrafter"/>
</dbReference>
<name>A0AA36I1J6_9DINO</name>
<feature type="transmembrane region" description="Helical" evidence="6">
    <location>
        <begin position="280"/>
        <end position="301"/>
    </location>
</feature>
<feature type="transmembrane region" description="Helical" evidence="6">
    <location>
        <begin position="382"/>
        <end position="404"/>
    </location>
</feature>
<organism evidence="7 8">
    <name type="scientific">Effrenium voratum</name>
    <dbReference type="NCBI Taxonomy" id="2562239"/>
    <lineage>
        <taxon>Eukaryota</taxon>
        <taxon>Sar</taxon>
        <taxon>Alveolata</taxon>
        <taxon>Dinophyceae</taxon>
        <taxon>Suessiales</taxon>
        <taxon>Symbiodiniaceae</taxon>
        <taxon>Effrenium</taxon>
    </lineage>
</organism>
<gene>
    <name evidence="7" type="ORF">EVOR1521_LOCUS7601</name>
</gene>
<evidence type="ECO:0000313" key="7">
    <source>
        <dbReference type="EMBL" id="CAJ1379333.1"/>
    </source>
</evidence>
<evidence type="ECO:0000256" key="2">
    <source>
        <dbReference type="ARBA" id="ARBA00022679"/>
    </source>
</evidence>
<dbReference type="GO" id="GO:0004659">
    <property type="term" value="F:prenyltransferase activity"/>
    <property type="evidence" value="ECO:0007669"/>
    <property type="project" value="InterPro"/>
</dbReference>
<reference evidence="7" key="1">
    <citation type="submission" date="2023-08" db="EMBL/GenBank/DDBJ databases">
        <authorList>
            <person name="Chen Y."/>
            <person name="Shah S."/>
            <person name="Dougan E. K."/>
            <person name="Thang M."/>
            <person name="Chan C."/>
        </authorList>
    </citation>
    <scope>NUCLEOTIDE SEQUENCE</scope>
</reference>
<evidence type="ECO:0000256" key="1">
    <source>
        <dbReference type="ARBA" id="ARBA00004141"/>
    </source>
</evidence>
<dbReference type="InterPro" id="IPR026046">
    <property type="entry name" value="UBIAD1"/>
</dbReference>
<dbReference type="PANTHER" id="PTHR13929:SF0">
    <property type="entry name" value="UBIA PRENYLTRANSFERASE DOMAIN-CONTAINING PROTEIN 1"/>
    <property type="match status" value="1"/>
</dbReference>
<evidence type="ECO:0000256" key="5">
    <source>
        <dbReference type="ARBA" id="ARBA00023136"/>
    </source>
</evidence>
<dbReference type="GO" id="GO:0016020">
    <property type="term" value="C:membrane"/>
    <property type="evidence" value="ECO:0007669"/>
    <property type="project" value="UniProtKB-SubCell"/>
</dbReference>
<keyword evidence="8" id="KW-1185">Reference proteome</keyword>
<feature type="transmembrane region" description="Helical" evidence="6">
    <location>
        <begin position="410"/>
        <end position="431"/>
    </location>
</feature>
<feature type="transmembrane region" description="Helical" evidence="6">
    <location>
        <begin position="520"/>
        <end position="551"/>
    </location>
</feature>
<feature type="transmembrane region" description="Helical" evidence="6">
    <location>
        <begin position="161"/>
        <end position="182"/>
    </location>
</feature>
<feature type="transmembrane region" description="Helical" evidence="6">
    <location>
        <begin position="355"/>
        <end position="375"/>
    </location>
</feature>